<sequence>MILELKNIHKNFGGVTAIVDTSFSIKEGEIFGLIGPNGAGKTTLFNIITGNYKPSNGEVFFLNKKINNFKPHEIVHLGIARTFQNIRLFSSMSVLENVLIGFDQSIKYNIFEAFLHLGRFRNQEKNTKQAAYEILEQLNIADLAYENATNLSYGQQRKVEIARALATNPKLLLLDEPAAGMNSTESDDLAQLIFNIRDTKKISVLLIEHDMKFVNKLCDKVMVLDYGKTIFEGKPTDAVQNPEVINAYLGDFNASC</sequence>
<evidence type="ECO:0000313" key="6">
    <source>
        <dbReference type="Proteomes" id="UP000031163"/>
    </source>
</evidence>
<accession>A0A0A8H1T5</accession>
<protein>
    <submittedName>
        <fullName evidence="5">High-affinity branched-chain amino acid transporter, ATP-binding protein</fullName>
    </submittedName>
</protein>
<reference evidence="5 6" key="1">
    <citation type="journal article" date="2014" name="Genome Biol. Evol.">
        <title>Comparative Genomics of the Campylobacter lari Group.</title>
        <authorList>
            <person name="Miller W.G."/>
            <person name="Yee E."/>
            <person name="Chapman M.H."/>
            <person name="Smith T.P."/>
            <person name="Bono J.L."/>
            <person name="Huynh S."/>
            <person name="Parker C.T."/>
            <person name="Vandamme P."/>
            <person name="Luong K."/>
            <person name="Korlach J."/>
        </authorList>
    </citation>
    <scope>NUCLEOTIDE SEQUENCE [LARGE SCALE GENOMIC DNA]</scope>
    <source>
        <strain evidence="5 6">NCTC 12927</strain>
    </source>
</reference>
<dbReference type="PANTHER" id="PTHR45772:SF7">
    <property type="entry name" value="AMINO ACID ABC TRANSPORTER ATP-BINDING PROTEIN"/>
    <property type="match status" value="1"/>
</dbReference>
<dbReference type="HOGENOM" id="CLU_000604_1_2_7"/>
<keyword evidence="3 5" id="KW-0067">ATP-binding</keyword>
<dbReference type="Pfam" id="PF00005">
    <property type="entry name" value="ABC_tran"/>
    <property type="match status" value="1"/>
</dbReference>
<dbReference type="EMBL" id="CP007770">
    <property type="protein sequence ID" value="AJC88036.1"/>
    <property type="molecule type" value="Genomic_DNA"/>
</dbReference>
<dbReference type="InterPro" id="IPR032823">
    <property type="entry name" value="BCA_ABC_TP_C"/>
</dbReference>
<dbReference type="FunFam" id="3.40.50.300:FF:000421">
    <property type="entry name" value="Branched-chain amino acid ABC transporter ATP-binding protein"/>
    <property type="match status" value="1"/>
</dbReference>
<dbReference type="GO" id="GO:0005304">
    <property type="term" value="F:L-valine transmembrane transporter activity"/>
    <property type="evidence" value="ECO:0007669"/>
    <property type="project" value="TreeGrafter"/>
</dbReference>
<dbReference type="GO" id="GO:0015808">
    <property type="term" value="P:L-alanine transport"/>
    <property type="evidence" value="ECO:0007669"/>
    <property type="project" value="TreeGrafter"/>
</dbReference>
<dbReference type="CDD" id="cd03219">
    <property type="entry name" value="ABC_Mj1267_LivG_branched"/>
    <property type="match status" value="1"/>
</dbReference>
<name>A0A0A8H1T5_9BACT</name>
<dbReference type="PROSITE" id="PS00211">
    <property type="entry name" value="ABC_TRANSPORTER_1"/>
    <property type="match status" value="1"/>
</dbReference>
<organism evidence="5 6">
    <name type="scientific">Campylobacter insulaenigrae NCTC 12927</name>
    <dbReference type="NCBI Taxonomy" id="1031564"/>
    <lineage>
        <taxon>Bacteria</taxon>
        <taxon>Pseudomonadati</taxon>
        <taxon>Campylobacterota</taxon>
        <taxon>Epsilonproteobacteria</taxon>
        <taxon>Campylobacterales</taxon>
        <taxon>Campylobacteraceae</taxon>
        <taxon>Campylobacter</taxon>
    </lineage>
</organism>
<dbReference type="GO" id="GO:0005886">
    <property type="term" value="C:plasma membrane"/>
    <property type="evidence" value="ECO:0007669"/>
    <property type="project" value="TreeGrafter"/>
</dbReference>
<evidence type="ECO:0000256" key="3">
    <source>
        <dbReference type="ARBA" id="ARBA00022840"/>
    </source>
</evidence>
<dbReference type="KEGG" id="cis:CINS_1074"/>
<dbReference type="InterPro" id="IPR051120">
    <property type="entry name" value="ABC_AA/LPS_Transport"/>
</dbReference>
<dbReference type="GeneID" id="74431863"/>
<dbReference type="GO" id="GO:1903806">
    <property type="term" value="P:L-isoleucine import across plasma membrane"/>
    <property type="evidence" value="ECO:0007669"/>
    <property type="project" value="TreeGrafter"/>
</dbReference>
<dbReference type="PROSITE" id="PS50893">
    <property type="entry name" value="ABC_TRANSPORTER_2"/>
    <property type="match status" value="1"/>
</dbReference>
<evidence type="ECO:0000259" key="4">
    <source>
        <dbReference type="PROSITE" id="PS50893"/>
    </source>
</evidence>
<dbReference type="GO" id="GO:0015192">
    <property type="term" value="F:L-phenylalanine transmembrane transporter activity"/>
    <property type="evidence" value="ECO:0007669"/>
    <property type="project" value="TreeGrafter"/>
</dbReference>
<dbReference type="InterPro" id="IPR027417">
    <property type="entry name" value="P-loop_NTPase"/>
</dbReference>
<evidence type="ECO:0000313" key="5">
    <source>
        <dbReference type="EMBL" id="AJC88036.1"/>
    </source>
</evidence>
<dbReference type="PANTHER" id="PTHR45772">
    <property type="entry name" value="CONSERVED COMPONENT OF ABC TRANSPORTER FOR NATURAL AMINO ACIDS-RELATED"/>
    <property type="match status" value="1"/>
</dbReference>
<dbReference type="SMART" id="SM00382">
    <property type="entry name" value="AAA"/>
    <property type="match status" value="1"/>
</dbReference>
<dbReference type="InterPro" id="IPR003593">
    <property type="entry name" value="AAA+_ATPase"/>
</dbReference>
<evidence type="ECO:0000256" key="2">
    <source>
        <dbReference type="ARBA" id="ARBA00022741"/>
    </source>
</evidence>
<proteinExistence type="predicted"/>
<dbReference type="InterPro" id="IPR017871">
    <property type="entry name" value="ABC_transporter-like_CS"/>
</dbReference>
<dbReference type="STRING" id="1031564.CINS_1074"/>
<evidence type="ECO:0000256" key="1">
    <source>
        <dbReference type="ARBA" id="ARBA00022448"/>
    </source>
</evidence>
<dbReference type="Proteomes" id="UP000031163">
    <property type="component" value="Chromosome"/>
</dbReference>
<dbReference type="GO" id="GO:0005524">
    <property type="term" value="F:ATP binding"/>
    <property type="evidence" value="ECO:0007669"/>
    <property type="project" value="UniProtKB-KW"/>
</dbReference>
<keyword evidence="1" id="KW-0813">Transport</keyword>
<dbReference type="GO" id="GO:1903805">
    <property type="term" value="P:L-valine import across plasma membrane"/>
    <property type="evidence" value="ECO:0007669"/>
    <property type="project" value="TreeGrafter"/>
</dbReference>
<dbReference type="InterPro" id="IPR003439">
    <property type="entry name" value="ABC_transporter-like_ATP-bd"/>
</dbReference>
<dbReference type="Pfam" id="PF12399">
    <property type="entry name" value="BCA_ABC_TP_C"/>
    <property type="match status" value="1"/>
</dbReference>
<dbReference type="Gene3D" id="3.40.50.300">
    <property type="entry name" value="P-loop containing nucleotide triphosphate hydrolases"/>
    <property type="match status" value="1"/>
</dbReference>
<feature type="domain" description="ABC transporter" evidence="4">
    <location>
        <begin position="3"/>
        <end position="251"/>
    </location>
</feature>
<dbReference type="GO" id="GO:0015188">
    <property type="term" value="F:L-isoleucine transmembrane transporter activity"/>
    <property type="evidence" value="ECO:0007669"/>
    <property type="project" value="TreeGrafter"/>
</dbReference>
<dbReference type="GO" id="GO:0042941">
    <property type="term" value="P:D-alanine transmembrane transport"/>
    <property type="evidence" value="ECO:0007669"/>
    <property type="project" value="TreeGrafter"/>
</dbReference>
<dbReference type="GO" id="GO:0016887">
    <property type="term" value="F:ATP hydrolysis activity"/>
    <property type="evidence" value="ECO:0007669"/>
    <property type="project" value="InterPro"/>
</dbReference>
<dbReference type="RefSeq" id="WP_039650498.1">
    <property type="nucleotide sequence ID" value="NZ_CP007770.1"/>
</dbReference>
<keyword evidence="2" id="KW-0547">Nucleotide-binding</keyword>
<dbReference type="SUPFAM" id="SSF52540">
    <property type="entry name" value="P-loop containing nucleoside triphosphate hydrolases"/>
    <property type="match status" value="1"/>
</dbReference>
<gene>
    <name evidence="5" type="primary">livG</name>
    <name evidence="5" type="ORF">CINS_1074</name>
</gene>
<dbReference type="AlphaFoldDB" id="A0A0A8H1T5"/>